<evidence type="ECO:0000313" key="2">
    <source>
        <dbReference type="Proteomes" id="UP001491088"/>
    </source>
</evidence>
<reference evidence="1 2" key="1">
    <citation type="submission" date="2024-03" db="EMBL/GenBank/DDBJ databases">
        <authorList>
            <person name="Cao K."/>
        </authorList>
    </citation>
    <scope>NUCLEOTIDE SEQUENCE [LARGE SCALE GENOMIC DNA]</scope>
    <source>
        <strain evidence="1 2">MCCC 1K00696</strain>
    </source>
</reference>
<sequence length="264" mass="29818">MKKLLFTAIIGAAIITGCKQQPKTEKTTEIVKKETVSKNFAEVIETAHKKDIFLAKEAIQYDAVINFGGNEILNANITVSTSSDIAKIAYKKGDEIYVNKQDIFVSDGLKANPGVRFHAYTWNYFFLFPYKLNDNGTKWDFNHKTEEANNNLKTAKLSFEANTGDAPDDWYVVYKNNETDLLEHVAYIVTAGKTKEAAEADPHAIKYTDYTEIEGISIATNWDFYGWNSKDGLTDKIGNAKITNIKFVEGFRDSFSIPENYIKK</sequence>
<name>A0ABZ2TTV8_9FLAO</name>
<accession>A0ABZ2TTV8</accession>
<protein>
    <recommendedName>
        <fullName evidence="3">Heat-shock protein Hsp90</fullName>
    </recommendedName>
</protein>
<dbReference type="EMBL" id="CP150496">
    <property type="protein sequence ID" value="WYW56313.1"/>
    <property type="molecule type" value="Genomic_DNA"/>
</dbReference>
<organism evidence="1 2">
    <name type="scientific">Polaribacter marinaquae</name>
    <dbReference type="NCBI Taxonomy" id="1642819"/>
    <lineage>
        <taxon>Bacteria</taxon>
        <taxon>Pseudomonadati</taxon>
        <taxon>Bacteroidota</taxon>
        <taxon>Flavobacteriia</taxon>
        <taxon>Flavobacteriales</taxon>
        <taxon>Flavobacteriaceae</taxon>
    </lineage>
</organism>
<proteinExistence type="predicted"/>
<dbReference type="RefSeq" id="WP_340934159.1">
    <property type="nucleotide sequence ID" value="NZ_CP150496.1"/>
</dbReference>
<evidence type="ECO:0000313" key="1">
    <source>
        <dbReference type="EMBL" id="WYW56313.1"/>
    </source>
</evidence>
<dbReference type="PROSITE" id="PS51257">
    <property type="entry name" value="PROKAR_LIPOPROTEIN"/>
    <property type="match status" value="1"/>
</dbReference>
<evidence type="ECO:0008006" key="3">
    <source>
        <dbReference type="Google" id="ProtNLM"/>
    </source>
</evidence>
<keyword evidence="2" id="KW-1185">Reference proteome</keyword>
<dbReference type="Proteomes" id="UP001491088">
    <property type="component" value="Chromosome"/>
</dbReference>
<gene>
    <name evidence="1" type="ORF">WG950_03415</name>
</gene>